<protein>
    <recommendedName>
        <fullName evidence="6">Anaphase-promoting complex subunit 4 WD40 domain-containing protein</fullName>
    </recommendedName>
</protein>
<evidence type="ECO:0000256" key="1">
    <source>
        <dbReference type="ARBA" id="ARBA00045876"/>
    </source>
</evidence>
<proteinExistence type="predicted"/>
<dbReference type="PANTHER" id="PTHR12697:SF5">
    <property type="entry name" value="DEOXYHYPUSINE HYDROXYLASE"/>
    <property type="match status" value="1"/>
</dbReference>
<comment type="function">
    <text evidence="1">Catalyzes the hydroxylation of the N(6)-(4-aminobutyl)-L-lysine intermediate produced by deoxyhypusine synthase/DHPS on a critical lysine of the eukaryotic translation initiation factor 5A/eIF-5A. This is the second step of the post-translational modification of that lysine into an unusual amino acid residue named hypusine. Hypusination is unique to mature eIF-5A factor and is essential for its function.</text>
</comment>
<dbReference type="InterPro" id="IPR016024">
    <property type="entry name" value="ARM-type_fold"/>
</dbReference>
<feature type="region of interest" description="Disordered" evidence="3">
    <location>
        <begin position="1"/>
        <end position="33"/>
    </location>
</feature>
<feature type="compositionally biased region" description="Polar residues" evidence="3">
    <location>
        <begin position="20"/>
        <end position="32"/>
    </location>
</feature>
<dbReference type="InterPro" id="IPR001680">
    <property type="entry name" value="WD40_rpt"/>
</dbReference>
<reference evidence="4 5" key="1">
    <citation type="journal article" date="2021" name="Int. J. Syst. Evol. Microbiol.">
        <title>Reticulibacter mediterranei gen. nov., sp. nov., within the new family Reticulibacteraceae fam. nov., and Ktedonospora formicarum gen. nov., sp. nov., Ktedonobacter robiniae sp. nov., Dictyobacter formicarum sp. nov. and Dictyobacter arantiisoli sp. nov., belonging to the class Ktedonobacteria.</title>
        <authorList>
            <person name="Yabe S."/>
            <person name="Zheng Y."/>
            <person name="Wang C.M."/>
            <person name="Sakai Y."/>
            <person name="Abe K."/>
            <person name="Yokota A."/>
            <person name="Donadio S."/>
            <person name="Cavaletti L."/>
            <person name="Monciardini P."/>
        </authorList>
    </citation>
    <scope>NUCLEOTIDE SEQUENCE [LARGE SCALE GENOMIC DNA]</scope>
    <source>
        <strain evidence="4 5">SOSP1-30</strain>
    </source>
</reference>
<dbReference type="SMART" id="SM00320">
    <property type="entry name" value="WD40"/>
    <property type="match status" value="2"/>
</dbReference>
<dbReference type="InterPro" id="IPR004155">
    <property type="entry name" value="PBS_lyase_HEAT"/>
</dbReference>
<dbReference type="PROSITE" id="PS50077">
    <property type="entry name" value="HEAT_REPEAT"/>
    <property type="match status" value="1"/>
</dbReference>
<name>A0ABQ3UGR6_9CHLR</name>
<dbReference type="InterPro" id="IPR021133">
    <property type="entry name" value="HEAT_type_2"/>
</dbReference>
<evidence type="ECO:0000313" key="5">
    <source>
        <dbReference type="Proteomes" id="UP000654345"/>
    </source>
</evidence>
<evidence type="ECO:0000256" key="2">
    <source>
        <dbReference type="PROSITE-ProRule" id="PRU00221"/>
    </source>
</evidence>
<organism evidence="4 5">
    <name type="scientific">Ktedonobacter robiniae</name>
    <dbReference type="NCBI Taxonomy" id="2778365"/>
    <lineage>
        <taxon>Bacteria</taxon>
        <taxon>Bacillati</taxon>
        <taxon>Chloroflexota</taxon>
        <taxon>Ktedonobacteria</taxon>
        <taxon>Ktedonobacterales</taxon>
        <taxon>Ktedonobacteraceae</taxon>
        <taxon>Ktedonobacter</taxon>
    </lineage>
</organism>
<keyword evidence="5" id="KW-1185">Reference proteome</keyword>
<dbReference type="InterPro" id="IPR015943">
    <property type="entry name" value="WD40/YVTN_repeat-like_dom_sf"/>
</dbReference>
<dbReference type="SMART" id="SM00567">
    <property type="entry name" value="EZ_HEAT"/>
    <property type="match status" value="5"/>
</dbReference>
<dbReference type="Proteomes" id="UP000654345">
    <property type="component" value="Unassembled WGS sequence"/>
</dbReference>
<feature type="compositionally biased region" description="Polar residues" evidence="3">
    <location>
        <begin position="261"/>
        <end position="276"/>
    </location>
</feature>
<dbReference type="Gene3D" id="1.25.10.10">
    <property type="entry name" value="Leucine-rich Repeat Variant"/>
    <property type="match status" value="1"/>
</dbReference>
<dbReference type="PROSITE" id="PS50082">
    <property type="entry name" value="WD_REPEATS_2"/>
    <property type="match status" value="1"/>
</dbReference>
<feature type="compositionally biased region" description="Basic and acidic residues" evidence="3">
    <location>
        <begin position="304"/>
        <end position="319"/>
    </location>
</feature>
<gene>
    <name evidence="4" type="ORF">KSB_03760</name>
</gene>
<dbReference type="Gene3D" id="2.130.10.10">
    <property type="entry name" value="YVTN repeat-like/Quinoprotein amine dehydrogenase"/>
    <property type="match status" value="2"/>
</dbReference>
<feature type="region of interest" description="Disordered" evidence="3">
    <location>
        <begin position="258"/>
        <end position="277"/>
    </location>
</feature>
<dbReference type="RefSeq" id="WP_201368865.1">
    <property type="nucleotide sequence ID" value="NZ_BNJG01000001.1"/>
</dbReference>
<feature type="region of interest" description="Disordered" evidence="3">
    <location>
        <begin position="291"/>
        <end position="319"/>
    </location>
</feature>
<keyword evidence="2" id="KW-0853">WD repeat</keyword>
<dbReference type="InterPro" id="IPR011989">
    <property type="entry name" value="ARM-like"/>
</dbReference>
<dbReference type="EMBL" id="BNJG01000001">
    <property type="protein sequence ID" value="GHO51901.1"/>
    <property type="molecule type" value="Genomic_DNA"/>
</dbReference>
<evidence type="ECO:0008006" key="6">
    <source>
        <dbReference type="Google" id="ProtNLM"/>
    </source>
</evidence>
<evidence type="ECO:0000256" key="3">
    <source>
        <dbReference type="SAM" id="MobiDB-lite"/>
    </source>
</evidence>
<dbReference type="SUPFAM" id="SSF69322">
    <property type="entry name" value="Tricorn protease domain 2"/>
    <property type="match status" value="1"/>
</dbReference>
<dbReference type="PROSITE" id="PS50294">
    <property type="entry name" value="WD_REPEATS_REGION"/>
    <property type="match status" value="1"/>
</dbReference>
<dbReference type="PANTHER" id="PTHR12697">
    <property type="entry name" value="PBS LYASE HEAT-LIKE PROTEIN"/>
    <property type="match status" value="1"/>
</dbReference>
<feature type="repeat" description="WD" evidence="2">
    <location>
        <begin position="650"/>
        <end position="685"/>
    </location>
</feature>
<accession>A0ABQ3UGR6</accession>
<sequence>MEFDAYRSQLNRDKQEPASAPSTPLDSASAPSESPVLAHLGLGKVRQQARALSHDQLRAALQQENWQQKVMALRELARRQEDIAPEILLAALHDEHEAVRAAAVRALGSRGERASVSILAEALRDEQWQVRAEAARALGKQGQRAPLDLLCKSWHDTDPTVRATVVWSLGQMGERAPVNILVEGLTDESNLVREAAIQALGELNEQVSLEPFVRAQLDQADHERGSEDGALRRHIAQTPSASSTNTDSLLLPLTDPALSLEQTGTPGAQSDNSEGLSTGVVEAEQVVDDVPQEQVSRPEWGTGAERRGGRAHAKYRERAPRSATPWQRWGGRLLAVALLLFLIGGWLSLRSWTHPPAAGVGRTETYFSYVNARSIEKVSWAPTAYRGARHGQHLLAFADEAGYIQVCDVSRQVCDKSFGVFGSVLAMQWSQDGLTIVDLNLNQQLVVTRIFVNYQGSDAQSNYTLPGEASRYTVATLSRDGNTIALALNNNDSVTGARGRVQLWHWNSRTPFTTYPTLNRRVTALAFSDDAAMLAIASSTPEMVNNGNTLEIVGHGILLPVGTAYPTYALDSLAWSPDSMYLIGTNGQDGAKRWLLKQFAADGIVLVNGKASVVSAWSPLQSTNALRFATASSDGSIQLCDPSGCADGSFEQHKHIVTDVAWSPDGLQVASVDENGTLFVWGVKN</sequence>
<dbReference type="Pfam" id="PF13646">
    <property type="entry name" value="HEAT_2"/>
    <property type="match status" value="1"/>
</dbReference>
<dbReference type="SUPFAM" id="SSF48371">
    <property type="entry name" value="ARM repeat"/>
    <property type="match status" value="1"/>
</dbReference>
<comment type="caution">
    <text evidence="4">The sequence shown here is derived from an EMBL/GenBank/DDBJ whole genome shotgun (WGS) entry which is preliminary data.</text>
</comment>
<evidence type="ECO:0000313" key="4">
    <source>
        <dbReference type="EMBL" id="GHO51901.1"/>
    </source>
</evidence>
<dbReference type="Pfam" id="PF00400">
    <property type="entry name" value="WD40"/>
    <property type="match status" value="1"/>
</dbReference>